<dbReference type="EMBL" id="LUEZ02000040">
    <property type="protein sequence ID" value="RDB25562.1"/>
    <property type="molecule type" value="Genomic_DNA"/>
</dbReference>
<dbReference type="InterPro" id="IPR035969">
    <property type="entry name" value="Rab-GAP_TBC_sf"/>
</dbReference>
<protein>
    <recommendedName>
        <fullName evidence="3">Casein kinase II subunit beta</fullName>
        <shortName evidence="3">CK II beta</shortName>
    </recommendedName>
</protein>
<gene>
    <name evidence="6" type="ORF">Hypma_006238</name>
</gene>
<dbReference type="GO" id="GO:0034456">
    <property type="term" value="C:UTP-C complex"/>
    <property type="evidence" value="ECO:0007669"/>
    <property type="project" value="TreeGrafter"/>
</dbReference>
<dbReference type="Gene3D" id="1.10.1820.10">
    <property type="entry name" value="protein kinase ck2 holoenzyme, chain C, domain 1"/>
    <property type="match status" value="1"/>
</dbReference>
<reference evidence="6" key="1">
    <citation type="submission" date="2018-04" db="EMBL/GenBank/DDBJ databases">
        <title>Whole genome sequencing of Hypsizygus marmoreus.</title>
        <authorList>
            <person name="Choi I.-G."/>
            <person name="Min B."/>
            <person name="Kim J.-G."/>
            <person name="Kim S."/>
            <person name="Oh Y.-L."/>
            <person name="Kong W.-S."/>
            <person name="Park H."/>
            <person name="Jeong J."/>
            <person name="Song E.-S."/>
        </authorList>
    </citation>
    <scope>NUCLEOTIDE SEQUENCE [LARGE SCALE GENOMIC DNA]</scope>
    <source>
        <strain evidence="6">51987-8</strain>
    </source>
</reference>
<dbReference type="InterPro" id="IPR016149">
    <property type="entry name" value="Casein_kin_II_reg-sub_N"/>
</dbReference>
<dbReference type="PANTHER" id="PTHR11740">
    <property type="entry name" value="CASEIN KINASE II SUBUNIT BETA"/>
    <property type="match status" value="1"/>
</dbReference>
<dbReference type="FunFam" id="2.20.25.20:FF:000002">
    <property type="entry name" value="Casein kinase II subunit beta"/>
    <property type="match status" value="1"/>
</dbReference>
<comment type="similarity">
    <text evidence="1 3">Belongs to the casein kinase 2 subunit beta family.</text>
</comment>
<accession>A0A369JW38</accession>
<feature type="compositionally biased region" description="Polar residues" evidence="4">
    <location>
        <begin position="105"/>
        <end position="115"/>
    </location>
</feature>
<dbReference type="PROSITE" id="PS50086">
    <property type="entry name" value="TBC_RABGAP"/>
    <property type="match status" value="1"/>
</dbReference>
<dbReference type="STRING" id="39966.A0A369JW38"/>
<dbReference type="Gene3D" id="1.10.8.270">
    <property type="entry name" value="putative rabgap domain of human tbc1 domain family member 14 like domains"/>
    <property type="match status" value="1"/>
</dbReference>
<comment type="subunit">
    <text evidence="3">Tetramer of two alpha and two beta subunits.</text>
</comment>
<comment type="caution">
    <text evidence="6">The sequence shown here is derived from an EMBL/GenBank/DDBJ whole genome shotgun (WGS) entry which is preliminary data.</text>
</comment>
<feature type="compositionally biased region" description="Polar residues" evidence="4">
    <location>
        <begin position="852"/>
        <end position="861"/>
    </location>
</feature>
<feature type="region of interest" description="Disordered" evidence="4">
    <location>
        <begin position="1"/>
        <end position="119"/>
    </location>
</feature>
<feature type="compositionally biased region" description="Polar residues" evidence="4">
    <location>
        <begin position="381"/>
        <end position="390"/>
    </location>
</feature>
<feature type="compositionally biased region" description="Polar residues" evidence="4">
    <location>
        <begin position="439"/>
        <end position="453"/>
    </location>
</feature>
<proteinExistence type="inferred from homology"/>
<feature type="compositionally biased region" description="Basic and acidic residues" evidence="4">
    <location>
        <begin position="553"/>
        <end position="567"/>
    </location>
</feature>
<dbReference type="SMART" id="SM00164">
    <property type="entry name" value="TBC"/>
    <property type="match status" value="1"/>
</dbReference>
<comment type="function">
    <text evidence="2 3">Regulatory subunit of casein kinase II/CK2. As part of the kinase complex regulates the basal catalytic activity of the alpha subunit a constitutively active serine/threonine-protein kinase that phosphorylates a large number of substrates containing acidic residues C-terminal to the phosphorylated serine or threonine.</text>
</comment>
<dbReference type="InterPro" id="IPR035991">
    <property type="entry name" value="Casein_kinase_II_beta-like"/>
</dbReference>
<feature type="compositionally biased region" description="Basic and acidic residues" evidence="4">
    <location>
        <begin position="322"/>
        <end position="344"/>
    </location>
</feature>
<dbReference type="Proteomes" id="UP000076154">
    <property type="component" value="Unassembled WGS sequence"/>
</dbReference>
<evidence type="ECO:0000256" key="2">
    <source>
        <dbReference type="ARBA" id="ARBA00045899"/>
    </source>
</evidence>
<feature type="region of interest" description="Disordered" evidence="4">
    <location>
        <begin position="642"/>
        <end position="683"/>
    </location>
</feature>
<evidence type="ECO:0000313" key="6">
    <source>
        <dbReference type="EMBL" id="RDB25562.1"/>
    </source>
</evidence>
<feature type="domain" description="Rab-GAP TBC" evidence="5">
    <location>
        <begin position="977"/>
        <end position="1165"/>
    </location>
</feature>
<dbReference type="InterPro" id="IPR000195">
    <property type="entry name" value="Rab-GAP-TBC_dom"/>
</dbReference>
<keyword evidence="7" id="KW-1185">Reference proteome</keyword>
<dbReference type="GO" id="GO:0005737">
    <property type="term" value="C:cytoplasm"/>
    <property type="evidence" value="ECO:0007669"/>
    <property type="project" value="TreeGrafter"/>
</dbReference>
<dbReference type="Pfam" id="PF00566">
    <property type="entry name" value="RabGAP-TBC"/>
    <property type="match status" value="1"/>
</dbReference>
<evidence type="ECO:0000259" key="5">
    <source>
        <dbReference type="PROSITE" id="PS50086"/>
    </source>
</evidence>
<evidence type="ECO:0000256" key="3">
    <source>
        <dbReference type="RuleBase" id="RU361268"/>
    </source>
</evidence>
<sequence>MASSHIKTPVHSHPLSPDEVPSRGRRSRGYHDSDLPRPTTNYFTLRAQLENDSGGGPSWDGSVRGFSKTERGKAMEGNATHGASSTSLAGMWDRPNGPAPLFVVGSSQDSTSSPYPYSRNPEVLVTSESDAEVFGSSVTAHVLATKWHEYSDEAIETAISNISFSESPSEVTSHPYHTALRVLSLALHNMSRVRVELEENRRMLQEKEIMRRERADALMKELQPSEQDVARRVIQSIFTDADESRHQVRRQQSFVSLAESISEALADEVALPQSVPEHLPLTPMLEEPEILEPTPAPPASAHSRLSEGDATPTLPPTSDGYDPTRSHSEPTLDPQRSSRPDRPSIGEWMGTWWGVRGKSRSRRSPSPNVETDKDPPPSQEPSPGSRTPNQRGPRRKSAKSVFGTLGISLLNPVPPKRRPILIDNTIVPAPATASDAESIRSTHTTPPSLSTVASAISSPMQPSFAPTPAAPRLTTTLDISEIPTASGSTFATSMIEETSAPAIQGSSLRAIANATRVMTMDSGSILADQGRDTSPLIAQLAFELIKNARDEGVSFRERPKERQEPKPDAANALNEAGDRPGPTPIISPSNGEDATMSLSRALGSQIDGLRKTKSRSASIRQGVVVPFASPIFGSFIAQQQRKLSTTSERGPGSAAYDSSSIKPRPNGTTIVAPPSNSTVKRKPASVPLESIIPATAKPPTQYLSRTYTPLTSRDFRFSIPLPQNASRFTIYHDDKSQQPLTDRYGFMYDVSQYDVLLLIRAKECGNTAPACLTGVKIADRQEDNSWPDDDEENVKDTIDIVKESCPCNGELGYISPSPAPRDSSSAETHSVSTKSRSSSKSRKRASTIASSVPASSGVTSTTSILSVNSDTPRHACANTVRKLLDQLTEIHDQRQTARRREWDVFVKHQSKVKSPKPYPHSTASLSVAGGAAAILGLGTACEEDELLHSEGLIGFAQLGLSANRDERREFDRLVRSGIPLVYRSKVWLECSGGLEMREPGLFQDLLAEEDGPGSVLGEIEKDVGRTMPLNVFFGGDGAGVDKLRRVLTAYSRRNPAVGYCQGMNLITSTLLLVHADEEEAFWTLCAIVERILPEDFFSPSLLPSRACPLVLLDYVQEYTPKLHTHLTDLGVDLAAICFSWFLSLFTDCLPVETLFRVWDVFLVDGLDILFRVALGILRSNEQELLRCESIPAVYVALENLPTRMWEADKLLQLESDLRGSMLHADLVNKRKAHVATLSQLMSLNLFKFILQIEDFCWTFGILLTSVMEDPSTGSDSDYSSSWISWFLSSKGNEYFCEVDEDFILDRFNLTGLNNEVTNYPQALDLITDNLDDEIQDELRGSLDVQARLLYGLIHARWIVTARGLTKMLEKYKRVDFGRCPRVLCQQQPLLPVGLTDVPYEKSVKLYCGRCEDLYSPKSTRHGSIDGAYFGTTFPHLLFLVYPTLIPPKSGAPDIGTAVVGKDGDGKSRRRIKEEQDVSAAEGVGEAISTASVALKADRYRPRIYGFQLNEIAKLQRWQEAVRDRQVARLEALEERA</sequence>
<feature type="region of interest" description="Disordered" evidence="4">
    <location>
        <begin position="811"/>
        <end position="861"/>
    </location>
</feature>
<dbReference type="PRINTS" id="PR00472">
    <property type="entry name" value="CASNKINASEII"/>
</dbReference>
<name>A0A369JW38_HYPMA</name>
<dbReference type="OrthoDB" id="294251at2759"/>
<dbReference type="GO" id="GO:0006359">
    <property type="term" value="P:regulation of transcription by RNA polymerase III"/>
    <property type="evidence" value="ECO:0007669"/>
    <property type="project" value="TreeGrafter"/>
</dbReference>
<feature type="region of interest" description="Disordered" evidence="4">
    <location>
        <begin position="553"/>
        <end position="594"/>
    </location>
</feature>
<feature type="region of interest" description="Disordered" evidence="4">
    <location>
        <begin position="433"/>
        <end position="453"/>
    </location>
</feature>
<dbReference type="PANTHER" id="PTHR11740:SF39">
    <property type="entry name" value="CASEIN KINASE II SUBUNIT BETA"/>
    <property type="match status" value="1"/>
</dbReference>
<dbReference type="FunFam" id="1.10.8.270:FF:000026">
    <property type="entry name" value="TBC (Tre-2/Bub2/Cdc16) domain family"/>
    <property type="match status" value="1"/>
</dbReference>
<evidence type="ECO:0000313" key="7">
    <source>
        <dbReference type="Proteomes" id="UP000076154"/>
    </source>
</evidence>
<dbReference type="InterPro" id="IPR000704">
    <property type="entry name" value="Casein_kinase_II_reg-sub"/>
</dbReference>
<organism evidence="6 7">
    <name type="scientific">Hypsizygus marmoreus</name>
    <name type="common">White beech mushroom</name>
    <name type="synonym">Agaricus marmoreus</name>
    <dbReference type="NCBI Taxonomy" id="39966"/>
    <lineage>
        <taxon>Eukaryota</taxon>
        <taxon>Fungi</taxon>
        <taxon>Dikarya</taxon>
        <taxon>Basidiomycota</taxon>
        <taxon>Agaricomycotina</taxon>
        <taxon>Agaricomycetes</taxon>
        <taxon>Agaricomycetidae</taxon>
        <taxon>Agaricales</taxon>
        <taxon>Tricholomatineae</taxon>
        <taxon>Lyophyllaceae</taxon>
        <taxon>Hypsizygus</taxon>
    </lineage>
</organism>
<dbReference type="GO" id="GO:0019887">
    <property type="term" value="F:protein kinase regulator activity"/>
    <property type="evidence" value="ECO:0007669"/>
    <property type="project" value="InterPro"/>
</dbReference>
<dbReference type="Pfam" id="PF01214">
    <property type="entry name" value="CK_II_beta"/>
    <property type="match status" value="1"/>
</dbReference>
<dbReference type="InParanoid" id="A0A369JW38"/>
<feature type="compositionally biased region" description="Low complexity" evidence="4">
    <location>
        <begin position="820"/>
        <end position="836"/>
    </location>
</feature>
<dbReference type="Gene3D" id="2.20.25.20">
    <property type="match status" value="1"/>
</dbReference>
<evidence type="ECO:0000256" key="4">
    <source>
        <dbReference type="SAM" id="MobiDB-lite"/>
    </source>
</evidence>
<dbReference type="SUPFAM" id="SSF57798">
    <property type="entry name" value="Casein kinase II beta subunit"/>
    <property type="match status" value="1"/>
</dbReference>
<dbReference type="SUPFAM" id="SSF47923">
    <property type="entry name" value="Ypt/Rab-GAP domain of gyp1p"/>
    <property type="match status" value="2"/>
</dbReference>
<dbReference type="SMART" id="SM01085">
    <property type="entry name" value="CK_II_beta"/>
    <property type="match status" value="1"/>
</dbReference>
<feature type="compositionally biased region" description="Polar residues" evidence="4">
    <location>
        <begin position="656"/>
        <end position="678"/>
    </location>
</feature>
<dbReference type="FunFam" id="1.10.1820.10:FF:000005">
    <property type="entry name" value="Casein kinase II subunit beta"/>
    <property type="match status" value="1"/>
</dbReference>
<dbReference type="Gene3D" id="1.10.472.80">
    <property type="entry name" value="Ypt/Rab-GAP domain of gyp1p, domain 3"/>
    <property type="match status" value="1"/>
</dbReference>
<evidence type="ECO:0000256" key="1">
    <source>
        <dbReference type="ARBA" id="ARBA00006941"/>
    </source>
</evidence>
<dbReference type="GO" id="GO:0005956">
    <property type="term" value="C:protein kinase CK2 complex"/>
    <property type="evidence" value="ECO:0007669"/>
    <property type="project" value="UniProtKB-UniRule"/>
</dbReference>
<feature type="region of interest" description="Disordered" evidence="4">
    <location>
        <begin position="289"/>
        <end position="401"/>
    </location>
</feature>